<evidence type="ECO:0000256" key="4">
    <source>
        <dbReference type="ARBA" id="ARBA00023002"/>
    </source>
</evidence>
<evidence type="ECO:0000256" key="5">
    <source>
        <dbReference type="ARBA" id="ARBA00023033"/>
    </source>
</evidence>
<evidence type="ECO:0000256" key="1">
    <source>
        <dbReference type="ARBA" id="ARBA00001974"/>
    </source>
</evidence>
<keyword evidence="4" id="KW-0560">Oxidoreductase</keyword>
<dbReference type="SUPFAM" id="SSF51905">
    <property type="entry name" value="FAD/NAD(P)-binding domain"/>
    <property type="match status" value="1"/>
</dbReference>
<dbReference type="RefSeq" id="WP_311706955.1">
    <property type="nucleotide sequence ID" value="NZ_JAVREL010000016.1"/>
</dbReference>
<comment type="caution">
    <text evidence="7">The sequence shown here is derived from an EMBL/GenBank/DDBJ whole genome shotgun (WGS) entry which is preliminary data.</text>
</comment>
<dbReference type="PANTHER" id="PTHR13789:SF318">
    <property type="entry name" value="GERANYLGERANYL DIPHOSPHATE REDUCTASE"/>
    <property type="match status" value="1"/>
</dbReference>
<comment type="cofactor">
    <cofactor evidence="1">
        <name>FAD</name>
        <dbReference type="ChEBI" id="CHEBI:57692"/>
    </cofactor>
</comment>
<dbReference type="InterPro" id="IPR002938">
    <property type="entry name" value="FAD-bd"/>
</dbReference>
<dbReference type="Proteomes" id="UP001183246">
    <property type="component" value="Unassembled WGS sequence"/>
</dbReference>
<organism evidence="7 8">
    <name type="scientific">Streptomyces litchfieldiae</name>
    <dbReference type="NCBI Taxonomy" id="3075543"/>
    <lineage>
        <taxon>Bacteria</taxon>
        <taxon>Bacillati</taxon>
        <taxon>Actinomycetota</taxon>
        <taxon>Actinomycetes</taxon>
        <taxon>Kitasatosporales</taxon>
        <taxon>Streptomycetaceae</taxon>
        <taxon>Streptomyces</taxon>
    </lineage>
</organism>
<dbReference type="PRINTS" id="PR00420">
    <property type="entry name" value="RNGMNOXGNASE"/>
</dbReference>
<dbReference type="Pfam" id="PF01494">
    <property type="entry name" value="FAD_binding_3"/>
    <property type="match status" value="1"/>
</dbReference>
<keyword evidence="8" id="KW-1185">Reference proteome</keyword>
<name>A0ABU2MWS2_9ACTN</name>
<dbReference type="GO" id="GO:0004497">
    <property type="term" value="F:monooxygenase activity"/>
    <property type="evidence" value="ECO:0007669"/>
    <property type="project" value="UniProtKB-KW"/>
</dbReference>
<evidence type="ECO:0000313" key="7">
    <source>
        <dbReference type="EMBL" id="MDT0345822.1"/>
    </source>
</evidence>
<gene>
    <name evidence="7" type="ORF">RM590_24995</name>
</gene>
<dbReference type="PANTHER" id="PTHR13789">
    <property type="entry name" value="MONOOXYGENASE"/>
    <property type="match status" value="1"/>
</dbReference>
<dbReference type="InterPro" id="IPR050493">
    <property type="entry name" value="FAD-dep_Monooxygenase_BioMet"/>
</dbReference>
<sequence length="366" mass="39682">MADVLVADGGIGGLTAALSVARQRHRVTVLERAGAYQEVEAGIRLSSGVLDALDRLDIGDAVRERAASLDELSLVEGNTGQRLVSLSTATDECGHGAGSPVVIRRLDLFEILLDACRRIPHIDLVTDSGVTHYEQDGERVTAFLESGERRFADALIGAGGACSTIGRQLAGRTPPDSRRTYYHAVVPAEHMPESLKSNALTVWARPRWQFVVCPIDTGGYYDLSVNCDNDAEDADPGTPVPAERVLSDCLEAAEDVRVLIGLGGDWKMWVTRDTTPVSQWADGRVVLTGDALHLPLPFISHHTCHLAVEDAVRLGELMDCDAADFPQVFRSYGVRRDALATKARKRVLCAVSQEGMYDRIPCLHGM</sequence>
<accession>A0ABU2MWS2</accession>
<proteinExistence type="predicted"/>
<reference evidence="8" key="1">
    <citation type="submission" date="2023-07" db="EMBL/GenBank/DDBJ databases">
        <title>30 novel species of actinomycetes from the DSMZ collection.</title>
        <authorList>
            <person name="Nouioui I."/>
        </authorList>
    </citation>
    <scope>NUCLEOTIDE SEQUENCE [LARGE SCALE GENOMIC DNA]</scope>
    <source>
        <strain evidence="8">DSM 44938</strain>
    </source>
</reference>
<evidence type="ECO:0000313" key="8">
    <source>
        <dbReference type="Proteomes" id="UP001183246"/>
    </source>
</evidence>
<keyword evidence="2" id="KW-0285">Flavoprotein</keyword>
<dbReference type="InterPro" id="IPR036188">
    <property type="entry name" value="FAD/NAD-bd_sf"/>
</dbReference>
<feature type="domain" description="FAD-binding" evidence="6">
    <location>
        <begin position="2"/>
        <end position="316"/>
    </location>
</feature>
<keyword evidence="5 7" id="KW-0503">Monooxygenase</keyword>
<protein>
    <submittedName>
        <fullName evidence="7">FAD-dependent monooxygenase</fullName>
    </submittedName>
</protein>
<dbReference type="EMBL" id="JAVREL010000016">
    <property type="protein sequence ID" value="MDT0345822.1"/>
    <property type="molecule type" value="Genomic_DNA"/>
</dbReference>
<evidence type="ECO:0000259" key="6">
    <source>
        <dbReference type="Pfam" id="PF01494"/>
    </source>
</evidence>
<evidence type="ECO:0000256" key="2">
    <source>
        <dbReference type="ARBA" id="ARBA00022630"/>
    </source>
</evidence>
<evidence type="ECO:0000256" key="3">
    <source>
        <dbReference type="ARBA" id="ARBA00022827"/>
    </source>
</evidence>
<keyword evidence="3" id="KW-0274">FAD</keyword>
<dbReference type="Gene3D" id="3.50.50.60">
    <property type="entry name" value="FAD/NAD(P)-binding domain"/>
    <property type="match status" value="1"/>
</dbReference>